<sequence>MWSNLYNYIDVCVKYIFLFENENNSVSEDFLIAGHPADLQMPGLWETQKYIEEIQSLPYIAENYLYVSRKLLGILVAFDRTHYYGHIAGIKKLIYQTHRDVIEKNTNIQFKVIKVPMSFALYHKIVNLSSAHKYFNNDEICTILQHYTQFDKPIMIQLVKVICEYLLNNKEILYEIQKYGEHPSSYQCTSQIMGHLISIFGTKETLTQFKRLVSSHITLFLTDEKYSTVKLCGQSLSDENYRFEIDQDGFALVFLFDEVRIECEWLMNNEDVLDTLFGNNMISSPYMVILYGDGKIFNDLKVIDIFKGISSIISTSKFLKGENVSQLILKFEISYDDVDISCITDIDALTIAQYIYFLPDFTKSLPEYVKMEADIDMHLFITKLDHIPKNLTRILCERIECDNDIIIPDHIEKLDIKKCVLAQNKTLTVGKNCKSIGIADMQGKFVIPEFIECEIGLYGMSGTLCFNFGMNGRNDERSLVLCRVTVYMTVNIKENMERIYFDDVIVTSESIVVFNDKCKNLHITNSKGRFDLRPYIGIVQIFNHKMKIEVVTRKQSTFNLARITFNNWCFTQTAKLSNIYDYVRLIHVSMAENTEIILNKACKVLLVHNCEVTINFQEVEYLESLDIWLSMDKKNNIRLVGLKQVNHLCFFGMCCDTNLIIAILASIENMQHVKFDHSCIVMNTQFFNRCYDGLMTFLTSNGRFENNPDLLSKFPAIQDEVPKVFVLEMLGIMVNYILRNVLDQEIMDTVSMLEFEHIAIDSDNCRLLRKLKRLKILRIRTKTITNEFLYNLPPNIELLDITGLFFDEINRTEKYVIKPSVIIQPYKRLKMLIIDVDFLYNIRSLSVLMPFLEVIEIQYSPLIKTNSLMQWKKIKVNELFIHSDNFGRDYRREFKLKDDEMLWFVEQLKFYIEFESLQCVASVLLDECTFLDPITLEVVK</sequence>
<dbReference type="HOGENOM" id="CLU_012976_0_0_1"/>
<dbReference type="Proteomes" id="UP000011185">
    <property type="component" value="Unassembled WGS sequence"/>
</dbReference>
<dbReference type="EMBL" id="JH994038">
    <property type="protein sequence ID" value="ELQ74509.1"/>
    <property type="molecule type" value="Genomic_DNA"/>
</dbReference>
<evidence type="ECO:0000313" key="1">
    <source>
        <dbReference type="EMBL" id="ELQ74509.1"/>
    </source>
</evidence>
<organism evidence="1 2">
    <name type="scientific">Trachipleistophora hominis</name>
    <name type="common">Microsporidian parasite</name>
    <dbReference type="NCBI Taxonomy" id="72359"/>
    <lineage>
        <taxon>Eukaryota</taxon>
        <taxon>Fungi</taxon>
        <taxon>Fungi incertae sedis</taxon>
        <taxon>Microsporidia</taxon>
        <taxon>Pleistophoridae</taxon>
        <taxon>Trachipleistophora</taxon>
    </lineage>
</organism>
<dbReference type="InParanoid" id="L7JSV2"/>
<dbReference type="VEuPathDB" id="MicrosporidiaDB:THOM_2604"/>
<protein>
    <submittedName>
        <fullName evidence="1">Putative LRR containing protein</fullName>
    </submittedName>
</protein>
<reference evidence="1 2" key="1">
    <citation type="journal article" date="2012" name="PLoS Pathog.">
        <title>The genome of the obligate intracellular parasite Trachipleistophora hominis: new insights into microsporidian genome dynamics and reductive evolution.</title>
        <authorList>
            <person name="Heinz E."/>
            <person name="Williams T.A."/>
            <person name="Nakjang S."/>
            <person name="Noel C.J."/>
            <person name="Swan D.C."/>
            <person name="Goldberg A.V."/>
            <person name="Harris S.R."/>
            <person name="Weinmaier T."/>
            <person name="Markert S."/>
            <person name="Becher D."/>
            <person name="Bernhardt J."/>
            <person name="Dagan T."/>
            <person name="Hacker C."/>
            <person name="Lucocq J.M."/>
            <person name="Schweder T."/>
            <person name="Rattei T."/>
            <person name="Hall N."/>
            <person name="Hirt R.P."/>
            <person name="Embley T.M."/>
        </authorList>
    </citation>
    <scope>NUCLEOTIDE SEQUENCE [LARGE SCALE GENOMIC DNA]</scope>
</reference>
<accession>L7JSV2</accession>
<evidence type="ECO:0000313" key="2">
    <source>
        <dbReference type="Proteomes" id="UP000011185"/>
    </source>
</evidence>
<name>L7JSV2_TRAHO</name>
<gene>
    <name evidence="1" type="ORF">THOM_2604</name>
</gene>
<dbReference type="AlphaFoldDB" id="L7JSV2"/>
<keyword evidence="2" id="KW-1185">Reference proteome</keyword>
<proteinExistence type="predicted"/>